<evidence type="ECO:0000259" key="1">
    <source>
        <dbReference type="Pfam" id="PF03559"/>
    </source>
</evidence>
<dbReference type="InterPro" id="IPR038153">
    <property type="entry name" value="EvaA-like_sf"/>
</dbReference>
<comment type="caution">
    <text evidence="2">The sequence shown here is derived from an EMBL/GenBank/DDBJ whole genome shotgun (WGS) entry which is preliminary data.</text>
</comment>
<dbReference type="Pfam" id="PF03559">
    <property type="entry name" value="Hexose_dehydrat"/>
    <property type="match status" value="2"/>
</dbReference>
<dbReference type="Proteomes" id="UP001501822">
    <property type="component" value="Unassembled WGS sequence"/>
</dbReference>
<sequence>MRLSTPAAPGTLAASVRSWLDERLAEGSYEVRRIPFSALEGWGFEPGTGDLRHADGRFFTVTGLRVTAEGRSWEQPIIDQPEVGVLGLLVKDFGGEPHCLLQAKMEPGNAGTLQLSPTVQATRSNYTRAHRGRHVRHLEYFTGASPRDVLVDVAHSEHGTWFLGKHNRNMVVRVTGDVPAHPDFRWIPLRALGELLRVDDLVNMDTRSVLSCLSPARHGEDGVAEIHGWLAGERARRSLRAERTPLADVRDWHWKPTEVRRADGRYFRVIAVDVRAGAREVTRWTQPLLATPGLGVIAFLAHRAGGVLRLLVHARVEAGFANTVQIGPTVQFRSGDRPPFADLVLDAPPERILYDGVQSEEGGRLYQSRSRYLIVETDPIDPPPGYRWLTPAQLGALVRRPGDVTVQARTLLALVDLLGLS</sequence>
<dbReference type="EMBL" id="BAAABM010000007">
    <property type="protein sequence ID" value="GAA0322551.1"/>
    <property type="molecule type" value="Genomic_DNA"/>
</dbReference>
<proteinExistence type="predicted"/>
<dbReference type="RefSeq" id="WP_252799632.1">
    <property type="nucleotide sequence ID" value="NZ_BAAABM010000007.1"/>
</dbReference>
<feature type="domain" description="dTDP-4-dehydro-6-deoxy-alpha-D-glucopyranose 2,3-dehydratase" evidence="1">
    <location>
        <begin position="224"/>
        <end position="414"/>
    </location>
</feature>
<feature type="domain" description="dTDP-4-dehydro-6-deoxy-alpha-D-glucopyranose 2,3-dehydratase" evidence="1">
    <location>
        <begin position="14"/>
        <end position="213"/>
    </location>
</feature>
<protein>
    <submittedName>
        <fullName evidence="2">NDP-hexose 2,3-dehydratase family protein</fullName>
    </submittedName>
</protein>
<accession>A0ABP3FRL7</accession>
<dbReference type="InterPro" id="IPR005212">
    <property type="entry name" value="EvaA-like"/>
</dbReference>
<evidence type="ECO:0000313" key="2">
    <source>
        <dbReference type="EMBL" id="GAA0322551.1"/>
    </source>
</evidence>
<organism evidence="2 3">
    <name type="scientific">Actinoallomurus spadix</name>
    <dbReference type="NCBI Taxonomy" id="79912"/>
    <lineage>
        <taxon>Bacteria</taxon>
        <taxon>Bacillati</taxon>
        <taxon>Actinomycetota</taxon>
        <taxon>Actinomycetes</taxon>
        <taxon>Streptosporangiales</taxon>
        <taxon>Thermomonosporaceae</taxon>
        <taxon>Actinoallomurus</taxon>
    </lineage>
</organism>
<name>A0ABP3FRL7_9ACTN</name>
<gene>
    <name evidence="2" type="ORF">GCM10010151_10470</name>
</gene>
<reference evidence="3" key="1">
    <citation type="journal article" date="2019" name="Int. J. Syst. Evol. Microbiol.">
        <title>The Global Catalogue of Microorganisms (GCM) 10K type strain sequencing project: providing services to taxonomists for standard genome sequencing and annotation.</title>
        <authorList>
            <consortium name="The Broad Institute Genomics Platform"/>
            <consortium name="The Broad Institute Genome Sequencing Center for Infectious Disease"/>
            <person name="Wu L."/>
            <person name="Ma J."/>
        </authorList>
    </citation>
    <scope>NUCLEOTIDE SEQUENCE [LARGE SCALE GENOMIC DNA]</scope>
    <source>
        <strain evidence="3">JCM 3146</strain>
    </source>
</reference>
<evidence type="ECO:0000313" key="3">
    <source>
        <dbReference type="Proteomes" id="UP001501822"/>
    </source>
</evidence>
<dbReference type="Gene3D" id="3.90.79.40">
    <property type="entry name" value="EvaA sugar 2,3-dehydratase subunit"/>
    <property type="match status" value="2"/>
</dbReference>
<keyword evidence="3" id="KW-1185">Reference proteome</keyword>